<sequence>MNYTTETPVDAEWPFSQQPLHLGNIENHPILLTVAGYPDLDAIAEFAADSYITIKQASRFKPMEYFAEQRPLIRERYRSSLQAIMESCIPNAMAGVILKVEHRGVIKGMMALNLAQTDCGDPWTRHESLQLRSPQYARVFPTTEHLRLLYLTMADRRNGSRPILNVPHIISSMDSSYMATCLTTFMNILVRIAHTFDPELQPRIPSSDHWFYKLECPQFIGLQQLYLDRAIREAFEHFDRPLRPPQRTRDELSPVPSLVSDSGSAGFESSVSTPYLE</sequence>
<evidence type="ECO:0000313" key="2">
    <source>
        <dbReference type="EMBL" id="TRX89430.1"/>
    </source>
</evidence>
<evidence type="ECO:0000256" key="1">
    <source>
        <dbReference type="SAM" id="MobiDB-lite"/>
    </source>
</evidence>
<evidence type="ECO:0000313" key="3">
    <source>
        <dbReference type="Proteomes" id="UP000319160"/>
    </source>
</evidence>
<dbReference type="AlphaFoldDB" id="A0A553HN98"/>
<comment type="caution">
    <text evidence="2">The sequence shown here is derived from an EMBL/GenBank/DDBJ whole genome shotgun (WGS) entry which is preliminary data.</text>
</comment>
<proteinExistence type="predicted"/>
<feature type="region of interest" description="Disordered" evidence="1">
    <location>
        <begin position="242"/>
        <end position="277"/>
    </location>
</feature>
<organism evidence="2 3">
    <name type="scientific">Xylaria flabelliformis</name>
    <dbReference type="NCBI Taxonomy" id="2512241"/>
    <lineage>
        <taxon>Eukaryota</taxon>
        <taxon>Fungi</taxon>
        <taxon>Dikarya</taxon>
        <taxon>Ascomycota</taxon>
        <taxon>Pezizomycotina</taxon>
        <taxon>Sordariomycetes</taxon>
        <taxon>Xylariomycetidae</taxon>
        <taxon>Xylariales</taxon>
        <taxon>Xylariaceae</taxon>
        <taxon>Xylaria</taxon>
    </lineage>
</organism>
<feature type="compositionally biased region" description="Basic and acidic residues" evidence="1">
    <location>
        <begin position="242"/>
        <end position="252"/>
    </location>
</feature>
<gene>
    <name evidence="2" type="ORF">FHL15_009728</name>
</gene>
<reference evidence="3" key="1">
    <citation type="submission" date="2019-06" db="EMBL/GenBank/DDBJ databases">
        <title>Draft genome sequence of the griseofulvin-producing fungus Xylaria cubensis strain G536.</title>
        <authorList>
            <person name="Mead M.E."/>
            <person name="Raja H.A."/>
            <person name="Steenwyk J.L."/>
            <person name="Knowles S.L."/>
            <person name="Oberlies N.H."/>
            <person name="Rokas A."/>
        </authorList>
    </citation>
    <scope>NUCLEOTIDE SEQUENCE [LARGE SCALE GENOMIC DNA]</scope>
    <source>
        <strain evidence="3">G536</strain>
    </source>
</reference>
<accession>A0A553HN98</accession>
<keyword evidence="3" id="KW-1185">Reference proteome</keyword>
<name>A0A553HN98_9PEZI</name>
<dbReference type="OrthoDB" id="4772022at2759"/>
<dbReference type="Proteomes" id="UP000319160">
    <property type="component" value="Unassembled WGS sequence"/>
</dbReference>
<dbReference type="EMBL" id="VFLP01000068">
    <property type="protein sequence ID" value="TRX89430.1"/>
    <property type="molecule type" value="Genomic_DNA"/>
</dbReference>
<protein>
    <submittedName>
        <fullName evidence="2">Uncharacterized protein</fullName>
    </submittedName>
</protein>
<feature type="compositionally biased region" description="Polar residues" evidence="1">
    <location>
        <begin position="259"/>
        <end position="277"/>
    </location>
</feature>